<evidence type="ECO:0000313" key="1">
    <source>
        <dbReference type="EMBL" id="EUJ44536.1"/>
    </source>
</evidence>
<evidence type="ECO:0000313" key="2">
    <source>
        <dbReference type="Proteomes" id="UP000019241"/>
    </source>
</evidence>
<dbReference type="EMBL" id="AODM01000083">
    <property type="protein sequence ID" value="EUJ44536.1"/>
    <property type="molecule type" value="Genomic_DNA"/>
</dbReference>
<protein>
    <submittedName>
        <fullName evidence="1">Uncharacterized protein</fullName>
    </submittedName>
</protein>
<accession>W7DAJ1</accession>
<dbReference type="Proteomes" id="UP000019241">
    <property type="component" value="Unassembled WGS sequence"/>
</dbReference>
<dbReference type="AlphaFoldDB" id="W7DAJ1"/>
<sequence>MLIETLEKYGAAIEIPIYMENDVALNHWTKEFANKEQLFFKTKRRNTFIWKANFKSRVPRLFLFRK</sequence>
<name>W7DAJ1_9LIST</name>
<reference evidence="1 2" key="1">
    <citation type="submission" date="2012-12" db="EMBL/GenBank/DDBJ databases">
        <title>Novel taxa of Listeriaceae from agricultural environments in the United States.</title>
        <authorList>
            <person name="den Bakker H.C."/>
            <person name="Allred A."/>
            <person name="Warchocki S."/>
            <person name="Wright E.M."/>
            <person name="Burrell A."/>
            <person name="Nightingale K.K."/>
            <person name="Kephart D."/>
            <person name="Wiedmann M."/>
        </authorList>
    </citation>
    <scope>NUCLEOTIDE SEQUENCE [LARGE SCALE GENOMIC DNA]</scope>
    <source>
        <strain evidence="1 2">FSL S10-1203</strain>
    </source>
</reference>
<gene>
    <name evidence="1" type="ORF">MCOL2_19851</name>
</gene>
<comment type="caution">
    <text evidence="1">The sequence shown here is derived from an EMBL/GenBank/DDBJ whole genome shotgun (WGS) entry which is preliminary data.</text>
</comment>
<organism evidence="1 2">
    <name type="scientific">Listeria fleischmannii FSL S10-1203</name>
    <dbReference type="NCBI Taxonomy" id="1265822"/>
    <lineage>
        <taxon>Bacteria</taxon>
        <taxon>Bacillati</taxon>
        <taxon>Bacillota</taxon>
        <taxon>Bacilli</taxon>
        <taxon>Bacillales</taxon>
        <taxon>Listeriaceae</taxon>
        <taxon>Listeria</taxon>
    </lineage>
</organism>
<proteinExistence type="predicted"/>